<dbReference type="InterPro" id="IPR000219">
    <property type="entry name" value="DH_dom"/>
</dbReference>
<dbReference type="SUPFAM" id="SSF54277">
    <property type="entry name" value="CAD &amp; PB1 domains"/>
    <property type="match status" value="1"/>
</dbReference>
<dbReference type="InterPro" id="IPR035899">
    <property type="entry name" value="DBL_dom_sf"/>
</dbReference>
<keyword evidence="5" id="KW-1185">Reference proteome</keyword>
<feature type="compositionally biased region" description="Acidic residues" evidence="1">
    <location>
        <begin position="600"/>
        <end position="615"/>
    </location>
</feature>
<dbReference type="GO" id="GO:0005737">
    <property type="term" value="C:cytoplasm"/>
    <property type="evidence" value="ECO:0007669"/>
    <property type="project" value="TreeGrafter"/>
</dbReference>
<feature type="region of interest" description="Disordered" evidence="1">
    <location>
        <begin position="592"/>
        <end position="661"/>
    </location>
</feature>
<dbReference type="Gene3D" id="1.10.418.10">
    <property type="entry name" value="Calponin-like domain"/>
    <property type="match status" value="1"/>
</dbReference>
<dbReference type="InterPro" id="IPR036872">
    <property type="entry name" value="CH_dom_sf"/>
</dbReference>
<accession>A0A3N4IC61</accession>
<feature type="compositionally biased region" description="Polar residues" evidence="1">
    <location>
        <begin position="675"/>
        <end position="699"/>
    </location>
</feature>
<dbReference type="CDD" id="cd13246">
    <property type="entry name" value="PH_Scd1"/>
    <property type="match status" value="1"/>
</dbReference>
<feature type="compositionally biased region" description="Polar residues" evidence="1">
    <location>
        <begin position="620"/>
        <end position="636"/>
    </location>
</feature>
<feature type="domain" description="DH" evidence="2">
    <location>
        <begin position="230"/>
        <end position="403"/>
    </location>
</feature>
<dbReference type="InterPro" id="IPR010481">
    <property type="entry name" value="Cdc24/Scd1_N"/>
</dbReference>
<dbReference type="GO" id="GO:0043332">
    <property type="term" value="C:mating projection tip"/>
    <property type="evidence" value="ECO:0007669"/>
    <property type="project" value="TreeGrafter"/>
</dbReference>
<dbReference type="InterPro" id="IPR011993">
    <property type="entry name" value="PH-like_dom_sf"/>
</dbReference>
<dbReference type="SUPFAM" id="SSF48065">
    <property type="entry name" value="DBL homology domain (DH-domain)"/>
    <property type="match status" value="1"/>
</dbReference>
<dbReference type="InterPro" id="IPR053793">
    <property type="entry name" value="PB1-like"/>
</dbReference>
<proteinExistence type="predicted"/>
<protein>
    <recommendedName>
        <fullName evidence="6">DH domain-containing protein</fullName>
    </recommendedName>
</protein>
<evidence type="ECO:0000259" key="2">
    <source>
        <dbReference type="PROSITE" id="PS50010"/>
    </source>
</evidence>
<dbReference type="Pfam" id="PF00621">
    <property type="entry name" value="RhoGEF"/>
    <property type="match status" value="1"/>
</dbReference>
<reference evidence="4 5" key="1">
    <citation type="journal article" date="2018" name="Nat. Ecol. Evol.">
        <title>Pezizomycetes genomes reveal the molecular basis of ectomycorrhizal truffle lifestyle.</title>
        <authorList>
            <person name="Murat C."/>
            <person name="Payen T."/>
            <person name="Noel B."/>
            <person name="Kuo A."/>
            <person name="Morin E."/>
            <person name="Chen J."/>
            <person name="Kohler A."/>
            <person name="Krizsan K."/>
            <person name="Balestrini R."/>
            <person name="Da Silva C."/>
            <person name="Montanini B."/>
            <person name="Hainaut M."/>
            <person name="Levati E."/>
            <person name="Barry K.W."/>
            <person name="Belfiori B."/>
            <person name="Cichocki N."/>
            <person name="Clum A."/>
            <person name="Dockter R.B."/>
            <person name="Fauchery L."/>
            <person name="Guy J."/>
            <person name="Iotti M."/>
            <person name="Le Tacon F."/>
            <person name="Lindquist E.A."/>
            <person name="Lipzen A."/>
            <person name="Malagnac F."/>
            <person name="Mello A."/>
            <person name="Molinier V."/>
            <person name="Miyauchi S."/>
            <person name="Poulain J."/>
            <person name="Riccioni C."/>
            <person name="Rubini A."/>
            <person name="Sitrit Y."/>
            <person name="Splivallo R."/>
            <person name="Traeger S."/>
            <person name="Wang M."/>
            <person name="Zifcakova L."/>
            <person name="Wipf D."/>
            <person name="Zambonelli A."/>
            <person name="Paolocci F."/>
            <person name="Nowrousian M."/>
            <person name="Ottonello S."/>
            <person name="Baldrian P."/>
            <person name="Spatafora J.W."/>
            <person name="Henrissat B."/>
            <person name="Nagy L.G."/>
            <person name="Aury J.M."/>
            <person name="Wincker P."/>
            <person name="Grigoriev I.V."/>
            <person name="Bonfante P."/>
            <person name="Martin F.M."/>
        </authorList>
    </citation>
    <scope>NUCLEOTIDE SEQUENCE [LARGE SCALE GENOMIC DNA]</scope>
    <source>
        <strain evidence="4 5">RN42</strain>
    </source>
</reference>
<dbReference type="GO" id="GO:0005634">
    <property type="term" value="C:nucleus"/>
    <property type="evidence" value="ECO:0007669"/>
    <property type="project" value="TreeGrafter"/>
</dbReference>
<dbReference type="Pfam" id="PF15411">
    <property type="entry name" value="PH_10"/>
    <property type="match status" value="1"/>
</dbReference>
<evidence type="ECO:0008006" key="6">
    <source>
        <dbReference type="Google" id="ProtNLM"/>
    </source>
</evidence>
<evidence type="ECO:0000256" key="1">
    <source>
        <dbReference type="SAM" id="MobiDB-lite"/>
    </source>
</evidence>
<dbReference type="Gene3D" id="3.10.20.90">
    <property type="entry name" value="Phosphatidylinositol 3-kinase Catalytic Subunit, Chain A, domain 1"/>
    <property type="match status" value="1"/>
</dbReference>
<dbReference type="InterPro" id="IPR053026">
    <property type="entry name" value="CDC42_GEF"/>
</dbReference>
<organism evidence="4 5">
    <name type="scientific">Ascobolus immersus RN42</name>
    <dbReference type="NCBI Taxonomy" id="1160509"/>
    <lineage>
        <taxon>Eukaryota</taxon>
        <taxon>Fungi</taxon>
        <taxon>Dikarya</taxon>
        <taxon>Ascomycota</taxon>
        <taxon>Pezizomycotina</taxon>
        <taxon>Pezizomycetes</taxon>
        <taxon>Pezizales</taxon>
        <taxon>Ascobolaceae</taxon>
        <taxon>Ascobolus</taxon>
    </lineage>
</organism>
<dbReference type="CDD" id="cd05992">
    <property type="entry name" value="PB1"/>
    <property type="match status" value="1"/>
</dbReference>
<dbReference type="SMART" id="SM00325">
    <property type="entry name" value="RhoGEF"/>
    <property type="match status" value="1"/>
</dbReference>
<dbReference type="CDD" id="cd00160">
    <property type="entry name" value="RhoGEF"/>
    <property type="match status" value="1"/>
</dbReference>
<feature type="compositionally biased region" description="Polar residues" evidence="1">
    <location>
        <begin position="768"/>
        <end position="796"/>
    </location>
</feature>
<dbReference type="STRING" id="1160509.A0A3N4IC61"/>
<feature type="compositionally biased region" description="Polar residues" evidence="1">
    <location>
        <begin position="811"/>
        <end position="839"/>
    </location>
</feature>
<gene>
    <name evidence="4" type="ORF">BJ508DRAFT_143744</name>
</gene>
<dbReference type="Gene3D" id="1.20.900.10">
    <property type="entry name" value="Dbl homology (DH) domain"/>
    <property type="match status" value="1"/>
</dbReference>
<dbReference type="PANTHER" id="PTHR47339:SF1">
    <property type="entry name" value="CELL DIVISION CONTROL PROTEIN 24"/>
    <property type="match status" value="1"/>
</dbReference>
<feature type="domain" description="PB1" evidence="3">
    <location>
        <begin position="859"/>
        <end position="950"/>
    </location>
</feature>
<dbReference type="OrthoDB" id="1594986at2759"/>
<sequence>MTIEIDQALLRGQNSPNGLPPLGNRDSTTSFGSNLTLVNTSATASTVITPVSTNSNIMSAPVGNGSLINKKADPAQGLFQTCATLRERLRDVEGFEKFFEKGPDASDDIEDPVSQLWTVFRKGSSLCALFNSLMPKTPIDPKFTQPNLATEKEKKQAIFHFLKGIKEEMGLVGEDVFMISELYSEDTNGFVKVTKVVARILDELQARGLLMKRSVTETDALSAEKGPMSNRSKVVQELVDTERKYVQDLEVLQSYMNALTKSEIVTLDFIHMMFLNLNSLVDFQRRFLIKVESLNILPPEQQRWGKLFLEFEETFDVYEPYCANFKAASDLAYAEQSRLAKLPHPVSSAGVAPFLIKPVQRICKYPLLLREMIKYSDPKDPMLPELKEGMESVERINAKVNEAIRKKDMAMQVEELSGRVDDWKGHKLESFGDLLLCGQFPIVKSDAKGEVERESNPNRQYHIYMFESILLCCKELAPAKRQNRSMRRGTQQTKGAATKPPLQLKGRIFVRNITNIVSLAKSGNVGSYTLQIFWRGDSSTENFIIRHRNEESLSQWNSLLMRQYDLFNQMAGPNAVGRPSATAFAWDKMNESGTSGAYGPDDDDEETLAGEDDSDHDVQGGSNFHMSRNGSSSSLRAYQDAASMSPPPPLPIQTNSTLPTPRSRFQQQLGAISNPLSLNTNTSHLMGSPPNASYFSPTMETPHGSRGSGLSGMYPFPRQATPNYAEESSRYPGGVPMGRSGSREGTSPGPAQQSRLTRPSLPGMASHPGSNNLNQPRGRSASSPNIKHIPNPQQYGRGSGIPPVPTPPIPQQYQAYSVNRSIAGSPTSPLNGSIRNGSPAQDGIDGISRPPTRNTPSPQVKVRVHFGADSFVIIVPYSITYEKLIERIRLKIHTTTGGEQGSLRVKYEDEEGDYISIFTDDDVQIAFDSFSEQGGRAGEPAAVVSLIVTA</sequence>
<evidence type="ECO:0000313" key="4">
    <source>
        <dbReference type="EMBL" id="RPA79294.1"/>
    </source>
</evidence>
<dbReference type="GO" id="GO:0000935">
    <property type="term" value="C:division septum"/>
    <property type="evidence" value="ECO:0007669"/>
    <property type="project" value="TreeGrafter"/>
</dbReference>
<dbReference type="AlphaFoldDB" id="A0A3N4IC61"/>
<dbReference type="PROSITE" id="PS51745">
    <property type="entry name" value="PB1"/>
    <property type="match status" value="1"/>
</dbReference>
<dbReference type="SMART" id="SM00666">
    <property type="entry name" value="PB1"/>
    <property type="match status" value="1"/>
</dbReference>
<dbReference type="CDD" id="cd00014">
    <property type="entry name" value="CH_SF"/>
    <property type="match status" value="1"/>
</dbReference>
<dbReference type="PROSITE" id="PS50010">
    <property type="entry name" value="DH_2"/>
    <property type="match status" value="1"/>
</dbReference>
<dbReference type="Pfam" id="PF06395">
    <property type="entry name" value="CDC24"/>
    <property type="match status" value="1"/>
</dbReference>
<dbReference type="EMBL" id="ML119701">
    <property type="protein sequence ID" value="RPA79294.1"/>
    <property type="molecule type" value="Genomic_DNA"/>
</dbReference>
<dbReference type="GO" id="GO:0005085">
    <property type="term" value="F:guanyl-nucleotide exchange factor activity"/>
    <property type="evidence" value="ECO:0007669"/>
    <property type="project" value="InterPro"/>
</dbReference>
<dbReference type="InterPro" id="IPR033511">
    <property type="entry name" value="Cdc24/Scd1_PH_dom"/>
</dbReference>
<evidence type="ECO:0000259" key="3">
    <source>
        <dbReference type="PROSITE" id="PS51745"/>
    </source>
</evidence>
<evidence type="ECO:0000313" key="5">
    <source>
        <dbReference type="Proteomes" id="UP000275078"/>
    </source>
</evidence>
<dbReference type="Gene3D" id="2.30.29.30">
    <property type="entry name" value="Pleckstrin-homology domain (PH domain)/Phosphotyrosine-binding domain (PTB)"/>
    <property type="match status" value="1"/>
</dbReference>
<dbReference type="SUPFAM" id="SSF50729">
    <property type="entry name" value="PH domain-like"/>
    <property type="match status" value="1"/>
</dbReference>
<dbReference type="PANTHER" id="PTHR47339">
    <property type="entry name" value="CELL DIVISION CONTROL PROTEIN 24"/>
    <property type="match status" value="1"/>
</dbReference>
<feature type="compositionally biased region" description="Polar residues" evidence="1">
    <location>
        <begin position="743"/>
        <end position="757"/>
    </location>
</feature>
<dbReference type="InterPro" id="IPR000270">
    <property type="entry name" value="PB1_dom"/>
</dbReference>
<feature type="region of interest" description="Disordered" evidence="1">
    <location>
        <begin position="675"/>
        <end position="859"/>
    </location>
</feature>
<dbReference type="Proteomes" id="UP000275078">
    <property type="component" value="Unassembled WGS sequence"/>
</dbReference>
<dbReference type="GO" id="GO:0030010">
    <property type="term" value="P:establishment of cell polarity"/>
    <property type="evidence" value="ECO:0007669"/>
    <property type="project" value="TreeGrafter"/>
</dbReference>
<dbReference type="Pfam" id="PF00564">
    <property type="entry name" value="PB1"/>
    <property type="match status" value="1"/>
</dbReference>
<name>A0A3N4IC61_ASCIM</name>
<feature type="compositionally biased region" description="Polar residues" evidence="1">
    <location>
        <begin position="652"/>
        <end position="661"/>
    </location>
</feature>
<dbReference type="GO" id="GO:0031106">
    <property type="term" value="P:septin ring organization"/>
    <property type="evidence" value="ECO:0007669"/>
    <property type="project" value="TreeGrafter"/>
</dbReference>